<accession>A0AAV6UAH8</accession>
<evidence type="ECO:0000313" key="2">
    <source>
        <dbReference type="EMBL" id="KAG8181157.1"/>
    </source>
</evidence>
<organism evidence="2 3">
    <name type="scientific">Oedothorax gibbosus</name>
    <dbReference type="NCBI Taxonomy" id="931172"/>
    <lineage>
        <taxon>Eukaryota</taxon>
        <taxon>Metazoa</taxon>
        <taxon>Ecdysozoa</taxon>
        <taxon>Arthropoda</taxon>
        <taxon>Chelicerata</taxon>
        <taxon>Arachnida</taxon>
        <taxon>Araneae</taxon>
        <taxon>Araneomorphae</taxon>
        <taxon>Entelegynae</taxon>
        <taxon>Araneoidea</taxon>
        <taxon>Linyphiidae</taxon>
        <taxon>Erigoninae</taxon>
        <taxon>Oedothorax</taxon>
    </lineage>
</organism>
<reference evidence="2 3" key="1">
    <citation type="journal article" date="2022" name="Nat. Ecol. Evol.">
        <title>A masculinizing supergene underlies an exaggerated male reproductive morph in a spider.</title>
        <authorList>
            <person name="Hendrickx F."/>
            <person name="De Corte Z."/>
            <person name="Sonet G."/>
            <person name="Van Belleghem S.M."/>
            <person name="Kostlbacher S."/>
            <person name="Vangestel C."/>
        </authorList>
    </citation>
    <scope>NUCLEOTIDE SEQUENCE [LARGE SCALE GENOMIC DNA]</scope>
    <source>
        <strain evidence="2">W744_W776</strain>
    </source>
</reference>
<dbReference type="Pfam" id="PF00651">
    <property type="entry name" value="BTB"/>
    <property type="match status" value="1"/>
</dbReference>
<dbReference type="AlphaFoldDB" id="A0AAV6UAH8"/>
<dbReference type="SUPFAM" id="SSF54695">
    <property type="entry name" value="POZ domain"/>
    <property type="match status" value="1"/>
</dbReference>
<evidence type="ECO:0000313" key="3">
    <source>
        <dbReference type="Proteomes" id="UP000827092"/>
    </source>
</evidence>
<dbReference type="EMBL" id="JAFNEN010000531">
    <property type="protein sequence ID" value="KAG8181157.1"/>
    <property type="molecule type" value="Genomic_DNA"/>
</dbReference>
<dbReference type="InterPro" id="IPR011333">
    <property type="entry name" value="SKP1/BTB/POZ_sf"/>
</dbReference>
<dbReference type="PROSITE" id="PS50097">
    <property type="entry name" value="BTB"/>
    <property type="match status" value="1"/>
</dbReference>
<feature type="domain" description="BTB" evidence="1">
    <location>
        <begin position="203"/>
        <end position="270"/>
    </location>
</feature>
<name>A0AAV6UAH8_9ARAC</name>
<keyword evidence="3" id="KW-1185">Reference proteome</keyword>
<sequence>MAHRDIMHTSNPGYEYSFCWTIDDFHKMPSFVVQGPAFSPIPGCSDQFCFQVEFRPGQRIPPTFVIYVAPTTPNTNVYSNFYLRLLDLTSNVHHRTVHGTVTLQNTKGTLCDITFNDRIIIEKFTELMTYDICNDINSDEVDAMIILSLSGLADGKLTLHGSLRFTGFLVTSSIYSISVPKPSEELGELANDFKSLYESGSGSDVTFTVGDQVLPAHKLVLGARSEVFAKMFEHRMLESNTNNVIIDDIDPDAFNKFLLFLYTGALEGSDDCESHLDLDVYAVAHRYQVKSLQKMCVGLLGNSLTSDSLCESLVLADLCNDEEFKGMVKFLLRKNFFDVVSTAKWAEIVTTKPELAKEITDYMKPVQN</sequence>
<dbReference type="CDD" id="cd18186">
    <property type="entry name" value="BTB_POZ_ZBTB_KLHL-like"/>
    <property type="match status" value="1"/>
</dbReference>
<gene>
    <name evidence="2" type="ORF">JTE90_024453</name>
</gene>
<dbReference type="Gene3D" id="3.30.710.10">
    <property type="entry name" value="Potassium Channel Kv1.1, Chain A"/>
    <property type="match status" value="1"/>
</dbReference>
<dbReference type="Proteomes" id="UP000827092">
    <property type="component" value="Unassembled WGS sequence"/>
</dbReference>
<dbReference type="SMART" id="SM00225">
    <property type="entry name" value="BTB"/>
    <property type="match status" value="1"/>
</dbReference>
<proteinExistence type="predicted"/>
<protein>
    <recommendedName>
        <fullName evidence="1">BTB domain-containing protein</fullName>
    </recommendedName>
</protein>
<dbReference type="Gene3D" id="1.25.40.420">
    <property type="match status" value="1"/>
</dbReference>
<dbReference type="InterPro" id="IPR000210">
    <property type="entry name" value="BTB/POZ_dom"/>
</dbReference>
<dbReference type="PANTHER" id="PTHR24413">
    <property type="entry name" value="SPECKLE-TYPE POZ PROTEIN"/>
    <property type="match status" value="1"/>
</dbReference>
<comment type="caution">
    <text evidence="2">The sequence shown here is derived from an EMBL/GenBank/DDBJ whole genome shotgun (WGS) entry which is preliminary data.</text>
</comment>
<evidence type="ECO:0000259" key="1">
    <source>
        <dbReference type="PROSITE" id="PS50097"/>
    </source>
</evidence>